<evidence type="ECO:0000259" key="1">
    <source>
        <dbReference type="Pfam" id="PF13683"/>
    </source>
</evidence>
<proteinExistence type="predicted"/>
<evidence type="ECO:0000313" key="3">
    <source>
        <dbReference type="Proteomes" id="UP000252706"/>
    </source>
</evidence>
<dbReference type="EMBL" id="QOCE01000026">
    <property type="protein sequence ID" value="RBW56216.1"/>
    <property type="molecule type" value="Genomic_DNA"/>
</dbReference>
<dbReference type="GO" id="GO:0015074">
    <property type="term" value="P:DNA integration"/>
    <property type="evidence" value="ECO:0007669"/>
    <property type="project" value="InterPro"/>
</dbReference>
<dbReference type="AlphaFoldDB" id="A0A366WZS0"/>
<organism evidence="2 3">
    <name type="scientific">Phaeobacter gallaeciensis</name>
    <dbReference type="NCBI Taxonomy" id="60890"/>
    <lineage>
        <taxon>Bacteria</taxon>
        <taxon>Pseudomonadati</taxon>
        <taxon>Pseudomonadota</taxon>
        <taxon>Alphaproteobacteria</taxon>
        <taxon>Rhodobacterales</taxon>
        <taxon>Roseobacteraceae</taxon>
        <taxon>Phaeobacter</taxon>
    </lineage>
</organism>
<comment type="caution">
    <text evidence="2">The sequence shown here is derived from an EMBL/GenBank/DDBJ whole genome shotgun (WGS) entry which is preliminary data.</text>
</comment>
<reference evidence="2 3" key="1">
    <citation type="submission" date="2018-07" db="EMBL/GenBank/DDBJ databases">
        <title>Modular assembly of carbohydrate-degrading microbial communities in the ocean.</title>
        <authorList>
            <person name="Enke T.N."/>
            <person name="Datta M.S."/>
            <person name="Schwartzman J.A."/>
            <person name="Cermak N."/>
            <person name="Schmitz D.A."/>
            <person name="Barrere J."/>
            <person name="Cordero O.X."/>
        </authorList>
    </citation>
    <scope>NUCLEOTIDE SEQUENCE [LARGE SCALE GENOMIC DNA]</scope>
    <source>
        <strain evidence="2 3">C3M10</strain>
    </source>
</reference>
<protein>
    <recommendedName>
        <fullName evidence="1">Integrase catalytic domain-containing protein</fullName>
    </recommendedName>
</protein>
<dbReference type="OrthoDB" id="9803878at2"/>
<accession>A0A366WZS0</accession>
<feature type="domain" description="Integrase catalytic" evidence="1">
    <location>
        <begin position="1"/>
        <end position="47"/>
    </location>
</feature>
<sequence>MERCHQILKKCILLENYFLPGDLETQIEVFVDHYNHQRYHESLRNVTLADVYCGCDKTNLQQKERIKGKLLEMRRLHHKQRAT</sequence>
<evidence type="ECO:0000313" key="2">
    <source>
        <dbReference type="EMBL" id="RBW56216.1"/>
    </source>
</evidence>
<name>A0A366WZS0_9RHOB</name>
<dbReference type="InterPro" id="IPR001584">
    <property type="entry name" value="Integrase_cat-core"/>
</dbReference>
<dbReference type="Proteomes" id="UP000252706">
    <property type="component" value="Unassembled WGS sequence"/>
</dbReference>
<gene>
    <name evidence="2" type="ORF">DS909_09530</name>
</gene>
<dbReference type="Pfam" id="PF13683">
    <property type="entry name" value="rve_3"/>
    <property type="match status" value="1"/>
</dbReference>